<dbReference type="PANTHER" id="PTHR12277:SF81">
    <property type="entry name" value="PROTEIN ABHD13"/>
    <property type="match status" value="1"/>
</dbReference>
<dbReference type="PANTHER" id="PTHR12277">
    <property type="entry name" value="ALPHA/BETA HYDROLASE DOMAIN-CONTAINING PROTEIN"/>
    <property type="match status" value="1"/>
</dbReference>
<comment type="caution">
    <text evidence="2">The sequence shown here is derived from an EMBL/GenBank/DDBJ whole genome shotgun (WGS) entry which is preliminary data.</text>
</comment>
<evidence type="ECO:0000313" key="3">
    <source>
        <dbReference type="Proteomes" id="UP000076881"/>
    </source>
</evidence>
<dbReference type="SUPFAM" id="SSF53474">
    <property type="entry name" value="alpha/beta-Hydrolases"/>
    <property type="match status" value="1"/>
</dbReference>
<reference evidence="2 3" key="1">
    <citation type="journal article" date="2016" name="Genome Biol. Evol.">
        <title>Divergent and convergent evolution of fungal pathogenicity.</title>
        <authorList>
            <person name="Shang Y."/>
            <person name="Xiao G."/>
            <person name="Zheng P."/>
            <person name="Cen K."/>
            <person name="Zhan S."/>
            <person name="Wang C."/>
        </authorList>
    </citation>
    <scope>NUCLEOTIDE SEQUENCE [LARGE SCALE GENOMIC DNA]</scope>
    <source>
        <strain evidence="2 3">RCEF 1005</strain>
    </source>
</reference>
<keyword evidence="2" id="KW-0378">Hydrolase</keyword>
<name>A0A168JXC7_CORDF</name>
<dbReference type="Pfam" id="PF12697">
    <property type="entry name" value="Abhydrolase_6"/>
    <property type="match status" value="1"/>
</dbReference>
<dbReference type="GO" id="GO:0016787">
    <property type="term" value="F:hydrolase activity"/>
    <property type="evidence" value="ECO:0007669"/>
    <property type="project" value="UniProtKB-KW"/>
</dbReference>
<keyword evidence="3" id="KW-1185">Reference proteome</keyword>
<sequence length="386" mass="42417">MAPALLTTSLTIAAAPFLLYAVFLGVATIPFVQRHALYAHKINTLFLYDVNEPTYWGFANQESLYVWHILPLPLYYKNEDNMAAQSSGLSTDVTKTEAFKLLKSDPNVKLVISCKYSPVREISIPLTHLVHGNAGHVAQGMRPETFHALTDAGSYHVLSFDYRGFGYSTGVPSEAGLIQDGFTLVEWAMNVAGVPPSRIVILGQSLGTAVASAVAEKYSGKGVEFAGIVLVAGFSDLATMIGGYRMGGLVPLLGPFSYWPGFVKLLDRFIVDKWHSADRIVNIVRRTKTRLRLSLLHAKDDADIPYTEDNKLFKAAAGELVGDIDEAEFHAMKEQRTIQKGKDSAVTTWKADPDIIIRQELIPYGGHNNIMGSSNMIMAVLRCFDD</sequence>
<organism evidence="2 3">
    <name type="scientific">Akanthomyces lecanii RCEF 1005</name>
    <dbReference type="NCBI Taxonomy" id="1081108"/>
    <lineage>
        <taxon>Eukaryota</taxon>
        <taxon>Fungi</taxon>
        <taxon>Dikarya</taxon>
        <taxon>Ascomycota</taxon>
        <taxon>Pezizomycotina</taxon>
        <taxon>Sordariomycetes</taxon>
        <taxon>Hypocreomycetidae</taxon>
        <taxon>Hypocreales</taxon>
        <taxon>Cordycipitaceae</taxon>
        <taxon>Akanthomyces</taxon>
        <taxon>Cordyceps confragosa</taxon>
    </lineage>
</organism>
<dbReference type="EMBL" id="AZHF01000001">
    <property type="protein sequence ID" value="OAA80987.1"/>
    <property type="molecule type" value="Genomic_DNA"/>
</dbReference>
<dbReference type="InterPro" id="IPR029058">
    <property type="entry name" value="AB_hydrolase_fold"/>
</dbReference>
<dbReference type="Gene3D" id="3.40.50.1820">
    <property type="entry name" value="alpha/beta hydrolase"/>
    <property type="match status" value="1"/>
</dbReference>
<evidence type="ECO:0000313" key="2">
    <source>
        <dbReference type="EMBL" id="OAA80987.1"/>
    </source>
</evidence>
<gene>
    <name evidence="2" type="ORF">LEL_00532</name>
</gene>
<dbReference type="STRING" id="1081108.A0A168JXC7"/>
<accession>A0A168JXC7</accession>
<dbReference type="OrthoDB" id="446723at2759"/>
<feature type="domain" description="AB hydrolase-1" evidence="1">
    <location>
        <begin position="129"/>
        <end position="278"/>
    </location>
</feature>
<dbReference type="AlphaFoldDB" id="A0A168JXC7"/>
<evidence type="ECO:0000259" key="1">
    <source>
        <dbReference type="Pfam" id="PF12697"/>
    </source>
</evidence>
<dbReference type="Proteomes" id="UP000076881">
    <property type="component" value="Unassembled WGS sequence"/>
</dbReference>
<protein>
    <submittedName>
        <fullName evidence="2">Alpha/beta hydrolase fold-1</fullName>
    </submittedName>
</protein>
<proteinExistence type="predicted"/>
<dbReference type="InterPro" id="IPR000073">
    <property type="entry name" value="AB_hydrolase_1"/>
</dbReference>